<sequence length="92" mass="10246">MLPSLSLSGWAQEGVCMQSLVESPQALLQSCWSFVLDVPKPEPYPSQPLNFNLQGVAQEWIGQWMTATQTRPLVHRYLDTSSNRHGAGATHH</sequence>
<reference evidence="2" key="1">
    <citation type="journal article" date="2011" name="Nat. Biotechnol.">
        <title>The genomic sequence of the Chinese hamster ovary (CHO)-K1 cell line.</title>
        <authorList>
            <person name="Xu X."/>
            <person name="Nagarajan H."/>
            <person name="Lewis N.E."/>
            <person name="Pan S."/>
            <person name="Cai Z."/>
            <person name="Liu X."/>
            <person name="Chen W."/>
            <person name="Xie M."/>
            <person name="Wang W."/>
            <person name="Hammond S."/>
            <person name="Andersen M.R."/>
            <person name="Neff N."/>
            <person name="Passarelli B."/>
            <person name="Koh W."/>
            <person name="Fan H.C."/>
            <person name="Wang J."/>
            <person name="Gui Y."/>
            <person name="Lee K.H."/>
            <person name="Betenbaugh M.J."/>
            <person name="Quake S.R."/>
            <person name="Famili I."/>
            <person name="Palsson B.O."/>
            <person name="Wang J."/>
        </authorList>
    </citation>
    <scope>NUCLEOTIDE SEQUENCE [LARGE SCALE GENOMIC DNA]</scope>
    <source>
        <strain evidence="2">CHO K1 cell line</strain>
    </source>
</reference>
<dbReference type="AlphaFoldDB" id="G3HG05"/>
<protein>
    <submittedName>
        <fullName evidence="1">Uncharacterized protein</fullName>
    </submittedName>
</protein>
<dbReference type="EMBL" id="JH000340">
    <property type="protein sequence ID" value="EGW09597.1"/>
    <property type="molecule type" value="Genomic_DNA"/>
</dbReference>
<dbReference type="Proteomes" id="UP000001075">
    <property type="component" value="Unassembled WGS sequence"/>
</dbReference>
<dbReference type="InParanoid" id="G3HG05"/>
<evidence type="ECO:0000313" key="2">
    <source>
        <dbReference type="Proteomes" id="UP000001075"/>
    </source>
</evidence>
<proteinExistence type="predicted"/>
<evidence type="ECO:0000313" key="1">
    <source>
        <dbReference type="EMBL" id="EGW09597.1"/>
    </source>
</evidence>
<name>G3HG05_CRIGR</name>
<accession>G3HG05</accession>
<organism evidence="1 2">
    <name type="scientific">Cricetulus griseus</name>
    <name type="common">Chinese hamster</name>
    <name type="synonym">Cricetulus barabensis griseus</name>
    <dbReference type="NCBI Taxonomy" id="10029"/>
    <lineage>
        <taxon>Eukaryota</taxon>
        <taxon>Metazoa</taxon>
        <taxon>Chordata</taxon>
        <taxon>Craniata</taxon>
        <taxon>Vertebrata</taxon>
        <taxon>Euteleostomi</taxon>
        <taxon>Mammalia</taxon>
        <taxon>Eutheria</taxon>
        <taxon>Euarchontoglires</taxon>
        <taxon>Glires</taxon>
        <taxon>Rodentia</taxon>
        <taxon>Myomorpha</taxon>
        <taxon>Muroidea</taxon>
        <taxon>Cricetidae</taxon>
        <taxon>Cricetinae</taxon>
        <taxon>Cricetulus</taxon>
    </lineage>
</organism>
<gene>
    <name evidence="1" type="ORF">I79_009524</name>
</gene>